<reference evidence="4 5" key="1">
    <citation type="submission" date="2018-03" db="EMBL/GenBank/DDBJ databases">
        <title>Genomic Encyclopedia of Type Strains, Phase III (KMG-III): the genomes of soil and plant-associated and newly described type strains.</title>
        <authorList>
            <person name="Whitman W."/>
        </authorList>
    </citation>
    <scope>NUCLEOTIDE SEQUENCE [LARGE SCALE GENOMIC DNA]</scope>
    <source>
        <strain evidence="4 5">CGMCC 4.7104</strain>
    </source>
</reference>
<dbReference type="Proteomes" id="UP000238312">
    <property type="component" value="Unassembled WGS sequence"/>
</dbReference>
<evidence type="ECO:0000256" key="2">
    <source>
        <dbReference type="ARBA" id="ARBA00022679"/>
    </source>
</evidence>
<keyword evidence="5" id="KW-1185">Reference proteome</keyword>
<feature type="domain" description="Phosphoribosyltransferase" evidence="3">
    <location>
        <begin position="25"/>
        <end position="150"/>
    </location>
</feature>
<organism evidence="4 5">
    <name type="scientific">Nonomuraea fuscirosea</name>
    <dbReference type="NCBI Taxonomy" id="1291556"/>
    <lineage>
        <taxon>Bacteria</taxon>
        <taxon>Bacillati</taxon>
        <taxon>Actinomycetota</taxon>
        <taxon>Actinomycetes</taxon>
        <taxon>Streptosporangiales</taxon>
        <taxon>Streptosporangiaceae</taxon>
        <taxon>Nonomuraea</taxon>
    </lineage>
</organism>
<dbReference type="GO" id="GO:0016757">
    <property type="term" value="F:glycosyltransferase activity"/>
    <property type="evidence" value="ECO:0007669"/>
    <property type="project" value="UniProtKB-KW"/>
</dbReference>
<proteinExistence type="predicted"/>
<evidence type="ECO:0000313" key="5">
    <source>
        <dbReference type="Proteomes" id="UP000238312"/>
    </source>
</evidence>
<dbReference type="Pfam" id="PF00156">
    <property type="entry name" value="Pribosyltran"/>
    <property type="match status" value="1"/>
</dbReference>
<keyword evidence="2" id="KW-0808">Transferase</keyword>
<dbReference type="InterPro" id="IPR000836">
    <property type="entry name" value="PRTase_dom"/>
</dbReference>
<keyword evidence="1" id="KW-0328">Glycosyltransferase</keyword>
<dbReference type="SUPFAM" id="SSF53271">
    <property type="entry name" value="PRTase-like"/>
    <property type="match status" value="1"/>
</dbReference>
<dbReference type="OrthoDB" id="307631at2"/>
<comment type="caution">
    <text evidence="4">The sequence shown here is derived from an EMBL/GenBank/DDBJ whole genome shotgun (WGS) entry which is preliminary data.</text>
</comment>
<dbReference type="PANTHER" id="PTHR43363:SF1">
    <property type="entry name" value="HYPOXANTHINE-GUANINE PHOSPHORIBOSYLTRANSFERASE"/>
    <property type="match status" value="1"/>
</dbReference>
<dbReference type="EMBL" id="PVNG01000039">
    <property type="protein sequence ID" value="PRX48920.1"/>
    <property type="molecule type" value="Genomic_DNA"/>
</dbReference>
<evidence type="ECO:0000313" key="4">
    <source>
        <dbReference type="EMBL" id="PRX48920.1"/>
    </source>
</evidence>
<dbReference type="PANTHER" id="PTHR43363">
    <property type="entry name" value="HYPOXANTHINE PHOSPHORIBOSYLTRANSFERASE"/>
    <property type="match status" value="1"/>
</dbReference>
<gene>
    <name evidence="4" type="ORF">B0I32_13913</name>
</gene>
<evidence type="ECO:0000256" key="1">
    <source>
        <dbReference type="ARBA" id="ARBA00022676"/>
    </source>
</evidence>
<name>A0A2T0LXV3_9ACTN</name>
<dbReference type="Gene3D" id="3.40.50.2020">
    <property type="match status" value="1"/>
</dbReference>
<dbReference type="InterPro" id="IPR029057">
    <property type="entry name" value="PRTase-like"/>
</dbReference>
<protein>
    <recommendedName>
        <fullName evidence="3">Phosphoribosyltransferase domain-containing protein</fullName>
    </recommendedName>
</protein>
<accession>A0A2T0LXV3</accession>
<dbReference type="CDD" id="cd06223">
    <property type="entry name" value="PRTases_typeI"/>
    <property type="match status" value="1"/>
</dbReference>
<dbReference type="RefSeq" id="WP_106252755.1">
    <property type="nucleotide sequence ID" value="NZ_PVNG01000039.1"/>
</dbReference>
<evidence type="ECO:0000259" key="3">
    <source>
        <dbReference type="Pfam" id="PF00156"/>
    </source>
</evidence>
<dbReference type="AlphaFoldDB" id="A0A2T0LXV3"/>
<sequence length="185" mass="19745">MPIDPGRFAATILPTTRGSDWHAVTYLTWPGVEELISRIAEAIRNEGAPQTLVAVLRGGAIPAVCLSHHLPLRDVRTIEVTHTTDDSTNAAKTPRPLVVNPASLGDLTGRDVLIVDDVAGTGDTLVAATRLATDAGAGRVRTAVCVVNENNWTGHLPAKATVTYIGTSTHGWTVFPWEGNHEHQH</sequence>